<evidence type="ECO:0000313" key="2">
    <source>
        <dbReference type="Proteomes" id="UP000693981"/>
    </source>
</evidence>
<organism evidence="1 2">
    <name type="scientific">Phytophthora boehmeriae</name>
    <dbReference type="NCBI Taxonomy" id="109152"/>
    <lineage>
        <taxon>Eukaryota</taxon>
        <taxon>Sar</taxon>
        <taxon>Stramenopiles</taxon>
        <taxon>Oomycota</taxon>
        <taxon>Peronosporomycetes</taxon>
        <taxon>Peronosporales</taxon>
        <taxon>Peronosporaceae</taxon>
        <taxon>Phytophthora</taxon>
    </lineage>
</organism>
<sequence>MMISALEEGEKLYSLDGIIRSEAETCLDTPMDDLYLLVDGHRYIVPRHIYKNHDFTNCFFFKLLDDSFRQLTLMFKSAFLFVLSEVDGHSIFRNQSNNDKEED</sequence>
<protein>
    <submittedName>
        <fullName evidence="1">Uncharacterized protein</fullName>
    </submittedName>
</protein>
<evidence type="ECO:0000313" key="1">
    <source>
        <dbReference type="EMBL" id="KAG7391050.1"/>
    </source>
</evidence>
<comment type="caution">
    <text evidence="1">The sequence shown here is derived from an EMBL/GenBank/DDBJ whole genome shotgun (WGS) entry which is preliminary data.</text>
</comment>
<dbReference type="Proteomes" id="UP000693981">
    <property type="component" value="Unassembled WGS sequence"/>
</dbReference>
<keyword evidence="2" id="KW-1185">Reference proteome</keyword>
<dbReference type="AlphaFoldDB" id="A0A8T1WFW8"/>
<dbReference type="EMBL" id="JAGDFL010000367">
    <property type="protein sequence ID" value="KAG7391050.1"/>
    <property type="molecule type" value="Genomic_DNA"/>
</dbReference>
<gene>
    <name evidence="1" type="ORF">PHYBOEH_006799</name>
</gene>
<reference evidence="1" key="1">
    <citation type="submission" date="2021-02" db="EMBL/GenBank/DDBJ databases">
        <authorList>
            <person name="Palmer J.M."/>
        </authorList>
    </citation>
    <scope>NUCLEOTIDE SEQUENCE</scope>
    <source>
        <strain evidence="1">SCRP23</strain>
    </source>
</reference>
<proteinExistence type="predicted"/>
<accession>A0A8T1WFW8</accession>
<name>A0A8T1WFW8_9STRA</name>
<dbReference type="OrthoDB" id="126373at2759"/>